<sequence length="79" mass="8164">MSPVSDLSSDEIERTAGRTWFVGGIFVGFGASPVIAVAIFAIARLFFGSGIAALIVVMAAVLSFAVGLAYVALARVLEE</sequence>
<comment type="caution">
    <text evidence="2">The sequence shown here is derived from an EMBL/GenBank/DDBJ whole genome shotgun (WGS) entry which is preliminary data.</text>
</comment>
<gene>
    <name evidence="2" type="ORF">ACFOZ7_10580</name>
</gene>
<keyword evidence="1" id="KW-1133">Transmembrane helix</keyword>
<evidence type="ECO:0008006" key="4">
    <source>
        <dbReference type="Google" id="ProtNLM"/>
    </source>
</evidence>
<evidence type="ECO:0000313" key="3">
    <source>
        <dbReference type="Proteomes" id="UP001595821"/>
    </source>
</evidence>
<feature type="transmembrane region" description="Helical" evidence="1">
    <location>
        <begin position="50"/>
        <end position="73"/>
    </location>
</feature>
<protein>
    <recommendedName>
        <fullName evidence="4">Major facilitator superfamily (MFS) profile domain-containing protein</fullName>
    </recommendedName>
</protein>
<dbReference type="Proteomes" id="UP001595821">
    <property type="component" value="Unassembled WGS sequence"/>
</dbReference>
<feature type="transmembrane region" description="Helical" evidence="1">
    <location>
        <begin position="20"/>
        <end position="43"/>
    </location>
</feature>
<evidence type="ECO:0000313" key="2">
    <source>
        <dbReference type="EMBL" id="MFC4247439.1"/>
    </source>
</evidence>
<keyword evidence="1" id="KW-0812">Transmembrane</keyword>
<dbReference type="RefSeq" id="WP_377071041.1">
    <property type="nucleotide sequence ID" value="NZ_JBHSDJ010000030.1"/>
</dbReference>
<evidence type="ECO:0000256" key="1">
    <source>
        <dbReference type="SAM" id="Phobius"/>
    </source>
</evidence>
<keyword evidence="1" id="KW-0472">Membrane</keyword>
<name>A0ABD5NZN1_9EURY</name>
<dbReference type="EMBL" id="JBHSDJ010000030">
    <property type="protein sequence ID" value="MFC4247439.1"/>
    <property type="molecule type" value="Genomic_DNA"/>
</dbReference>
<organism evidence="2 3">
    <name type="scientific">Natribaculum luteum</name>
    <dbReference type="NCBI Taxonomy" id="1586232"/>
    <lineage>
        <taxon>Archaea</taxon>
        <taxon>Methanobacteriati</taxon>
        <taxon>Methanobacteriota</taxon>
        <taxon>Stenosarchaea group</taxon>
        <taxon>Halobacteria</taxon>
        <taxon>Halobacteriales</taxon>
        <taxon>Natrialbaceae</taxon>
        <taxon>Natribaculum</taxon>
    </lineage>
</organism>
<accession>A0ABD5NZN1</accession>
<proteinExistence type="predicted"/>
<reference evidence="2 3" key="1">
    <citation type="journal article" date="2014" name="Int. J. Syst. Evol. Microbiol.">
        <title>Complete genome sequence of Corynebacterium casei LMG S-19264T (=DSM 44701T), isolated from a smear-ripened cheese.</title>
        <authorList>
            <consortium name="US DOE Joint Genome Institute (JGI-PGF)"/>
            <person name="Walter F."/>
            <person name="Albersmeier A."/>
            <person name="Kalinowski J."/>
            <person name="Ruckert C."/>
        </authorList>
    </citation>
    <scope>NUCLEOTIDE SEQUENCE [LARGE SCALE GENOMIC DNA]</scope>
    <source>
        <strain evidence="2 3">IBRC-M 10912</strain>
    </source>
</reference>
<dbReference type="AlphaFoldDB" id="A0ABD5NZN1"/>